<organism evidence="3 4">
    <name type="scientific">Bombus bifarius</name>
    <dbReference type="NCBI Taxonomy" id="103933"/>
    <lineage>
        <taxon>Eukaryota</taxon>
        <taxon>Metazoa</taxon>
        <taxon>Ecdysozoa</taxon>
        <taxon>Arthropoda</taxon>
        <taxon>Hexapoda</taxon>
        <taxon>Insecta</taxon>
        <taxon>Pterygota</taxon>
        <taxon>Neoptera</taxon>
        <taxon>Endopterygota</taxon>
        <taxon>Hymenoptera</taxon>
        <taxon>Apocrita</taxon>
        <taxon>Aculeata</taxon>
        <taxon>Apoidea</taxon>
        <taxon>Anthophila</taxon>
        <taxon>Apidae</taxon>
        <taxon>Bombus</taxon>
        <taxon>Pyrobombus</taxon>
    </lineage>
</organism>
<dbReference type="RefSeq" id="XP_033318601.1">
    <property type="nucleotide sequence ID" value="XM_033462710.1"/>
</dbReference>
<evidence type="ECO:0000313" key="4">
    <source>
        <dbReference type="RefSeq" id="XP_033318601.1"/>
    </source>
</evidence>
<dbReference type="InterPro" id="IPR026049">
    <property type="entry name" value="C2orf42"/>
</dbReference>
<dbReference type="AlphaFoldDB" id="A0A6P8MXF5"/>
<dbReference type="PANTHER" id="PTHR13518:SF1">
    <property type="entry name" value="C2ORF42 HOMOLOG"/>
    <property type="match status" value="1"/>
</dbReference>
<feature type="compositionally biased region" description="Low complexity" evidence="1">
    <location>
        <begin position="518"/>
        <end position="527"/>
    </location>
</feature>
<protein>
    <submittedName>
        <fullName evidence="4">Uncharacterized protein C2orf42 isoform X1</fullName>
    </submittedName>
</protein>
<name>A0A6P8MXF5_9HYME</name>
<evidence type="ECO:0000259" key="2">
    <source>
        <dbReference type="Pfam" id="PF14952"/>
    </source>
</evidence>
<feature type="region of interest" description="Disordered" evidence="1">
    <location>
        <begin position="498"/>
        <end position="527"/>
    </location>
</feature>
<reference evidence="4" key="1">
    <citation type="submission" date="2025-08" db="UniProtKB">
        <authorList>
            <consortium name="RefSeq"/>
        </authorList>
    </citation>
    <scope>IDENTIFICATION</scope>
    <source>
        <tissue evidence="4">Muscle</tissue>
    </source>
</reference>
<evidence type="ECO:0000313" key="3">
    <source>
        <dbReference type="Proteomes" id="UP000515164"/>
    </source>
</evidence>
<dbReference type="Pfam" id="PF14952">
    <property type="entry name" value="zf-tcix"/>
    <property type="match status" value="1"/>
</dbReference>
<keyword evidence="3" id="KW-1185">Reference proteome</keyword>
<dbReference type="GeneID" id="117216172"/>
<dbReference type="InterPro" id="IPR029269">
    <property type="entry name" value="Zf-tcix"/>
</dbReference>
<feature type="compositionally biased region" description="Polar residues" evidence="1">
    <location>
        <begin position="498"/>
        <end position="508"/>
    </location>
</feature>
<evidence type="ECO:0000256" key="1">
    <source>
        <dbReference type="SAM" id="MobiDB-lite"/>
    </source>
</evidence>
<dbReference type="KEGG" id="bbif:117216172"/>
<dbReference type="GO" id="GO:0005634">
    <property type="term" value="C:nucleus"/>
    <property type="evidence" value="ECO:0007669"/>
    <property type="project" value="TreeGrafter"/>
</dbReference>
<dbReference type="Proteomes" id="UP000515164">
    <property type="component" value="Unplaced"/>
</dbReference>
<accession>A0A6P8MXF5</accession>
<sequence>MLFISFIQLSLHIVYYRAMSNEERLRKLLSDLGKATLRGIRKCPKCGTYNGSRGLCCKNKYCDAVFKEPGEKRKLSTEACKLITGTTAQVFSVRVRDKGPDYRGFVQLPLINATISNEMITLISQSTALCFVDSCERSFDTSVLKCHEKNSSDTPVSACQHIQAALRCYAEAQPLTLRNSILSSLNVNNEMKQEIWLLATETSGPLVQRVSKNIMAVKCKASPKHPLGYLHFSLFVTKLKDRIEHRYFCSCSTFKGIGKTTGDKPDVAQSSQNKRCVHFYACICAFASDTKLSEEFSYYINLDQNDLSVSKPLTTVLQNDEQDKIVGIDLDGLTTDDTDTHLLIFRDDTLTVQSLDGNRLDLDSMNLESTILPHSIVENIGVECDRTLLEDNNMVSQVNNLEVINENGVQLGGNTVKIMDDQTSMDSKYNVLNNSQYILNDNIKILNTGTLKVLDTNAILDVNNMKIIDTNTVSNTTGVKIVDKNMLIQYDTGSISNTESNSITQPISTKRKRDDKPTSTNTTSLNNLSSIEPRKAKTKLHIVKKYQNPCEDLDEANINLPFIKWLASITERINQTMHFQFDGKPDPLVFHVPQIFFDCLRERISCGGKKKRLPNSTTAFVRKDGVPLGTFTKYTWQITNILHVKSIFETPLIPLEITRSFVQNADGTYELYKREETEIDRYKKTNNNALIKPLELKTYLKVGNTSPNQVEPTPFLIEWIPDILPISKIGELRIRFEFGHVKNETNHRWRKIALLKNY</sequence>
<feature type="domain" description="Putative treble-clef zinc-finger" evidence="2">
    <location>
        <begin position="31"/>
        <end position="72"/>
    </location>
</feature>
<proteinExistence type="predicted"/>
<dbReference type="PANTHER" id="PTHR13518">
    <property type="entry name" value="PUTATIVE TREBLE-CLEF ZINC-FINGER C2ORF42 FAMILY MEMBER"/>
    <property type="match status" value="1"/>
</dbReference>
<gene>
    <name evidence="4" type="primary">LOC117216172</name>
</gene>